<dbReference type="CDD" id="cd07957">
    <property type="entry name" value="Anticodon_Ia_Met"/>
    <property type="match status" value="1"/>
</dbReference>
<dbReference type="PROSITE" id="PS50886">
    <property type="entry name" value="TRBD"/>
    <property type="match status" value="1"/>
</dbReference>
<dbReference type="NCBIfam" id="TIGR00399">
    <property type="entry name" value="metG_C_term"/>
    <property type="match status" value="1"/>
</dbReference>
<dbReference type="Pfam" id="PF19303">
    <property type="entry name" value="Anticodon_3"/>
    <property type="match status" value="1"/>
</dbReference>
<dbReference type="HAMAP" id="MF_00098">
    <property type="entry name" value="Met_tRNA_synth_type1"/>
    <property type="match status" value="1"/>
</dbReference>
<dbReference type="Pfam" id="PF09334">
    <property type="entry name" value="tRNA-synt_1g"/>
    <property type="match status" value="1"/>
</dbReference>
<dbReference type="NCBIfam" id="TIGR00398">
    <property type="entry name" value="metG"/>
    <property type="match status" value="1"/>
</dbReference>
<feature type="short sequence motif" description="'KMSKS' region" evidence="16">
    <location>
        <begin position="331"/>
        <end position="335"/>
    </location>
</feature>
<evidence type="ECO:0000256" key="17">
    <source>
        <dbReference type="SAM" id="MobiDB-lite"/>
    </source>
</evidence>
<dbReference type="EMBL" id="SZUV01000001">
    <property type="protein sequence ID" value="TQN51542.1"/>
    <property type="molecule type" value="Genomic_DNA"/>
</dbReference>
<dbReference type="PANTHER" id="PTHR45765:SF1">
    <property type="entry name" value="METHIONINE--TRNA LIGASE, CYTOPLASMIC"/>
    <property type="match status" value="1"/>
</dbReference>
<dbReference type="InterPro" id="IPR012340">
    <property type="entry name" value="NA-bd_OB-fold"/>
</dbReference>
<evidence type="ECO:0000256" key="5">
    <source>
        <dbReference type="ARBA" id="ARBA00022490"/>
    </source>
</evidence>
<dbReference type="InterPro" id="IPR001412">
    <property type="entry name" value="aa-tRNA-synth_I_CS"/>
</dbReference>
<dbReference type="InterPro" id="IPR029038">
    <property type="entry name" value="MetRS_Zn"/>
</dbReference>
<comment type="catalytic activity">
    <reaction evidence="15 16">
        <text>tRNA(Met) + L-methionine + ATP = L-methionyl-tRNA(Met) + AMP + diphosphate</text>
        <dbReference type="Rhea" id="RHEA:13481"/>
        <dbReference type="Rhea" id="RHEA-COMP:9667"/>
        <dbReference type="Rhea" id="RHEA-COMP:9698"/>
        <dbReference type="ChEBI" id="CHEBI:30616"/>
        <dbReference type="ChEBI" id="CHEBI:33019"/>
        <dbReference type="ChEBI" id="CHEBI:57844"/>
        <dbReference type="ChEBI" id="CHEBI:78442"/>
        <dbReference type="ChEBI" id="CHEBI:78530"/>
        <dbReference type="ChEBI" id="CHEBI:456215"/>
        <dbReference type="EC" id="6.1.1.10"/>
    </reaction>
</comment>
<comment type="similarity">
    <text evidence="3 16">Belongs to the class-I aminoacyl-tRNA synthetase family. MetG type 1 subfamily.</text>
</comment>
<comment type="subcellular location">
    <subcellularLocation>
        <location evidence="2 16">Cytoplasm</location>
    </subcellularLocation>
</comment>
<evidence type="ECO:0000256" key="4">
    <source>
        <dbReference type="ARBA" id="ARBA00011738"/>
    </source>
</evidence>
<keyword evidence="10 16" id="KW-0862">Zinc</keyword>
<dbReference type="FunFam" id="2.40.50.140:FF:000042">
    <property type="entry name" value="Methionine--tRNA ligase"/>
    <property type="match status" value="1"/>
</dbReference>
<dbReference type="AlphaFoldDB" id="A0A543Q5E2"/>
<evidence type="ECO:0000256" key="1">
    <source>
        <dbReference type="ARBA" id="ARBA00003314"/>
    </source>
</evidence>
<evidence type="ECO:0000256" key="16">
    <source>
        <dbReference type="HAMAP-Rule" id="MF_00098"/>
    </source>
</evidence>
<protein>
    <recommendedName>
        <fullName evidence="16">Methionine--tRNA ligase</fullName>
        <ecNumber evidence="16">6.1.1.10</ecNumber>
    </recommendedName>
    <alternativeName>
        <fullName evidence="16">Methionyl-tRNA synthetase</fullName>
        <shortName evidence="16">MetRS</shortName>
    </alternativeName>
</protein>
<feature type="binding site" evidence="16">
    <location>
        <position position="334"/>
    </location>
    <ligand>
        <name>ATP</name>
        <dbReference type="ChEBI" id="CHEBI:30616"/>
    </ligand>
</feature>
<feature type="binding site" evidence="16">
    <location>
        <position position="149"/>
    </location>
    <ligand>
        <name>Zn(2+)</name>
        <dbReference type="ChEBI" id="CHEBI:29105"/>
    </ligand>
</feature>
<keyword evidence="14 16" id="KW-0030">Aminoacyl-tRNA synthetase</keyword>
<evidence type="ECO:0000256" key="7">
    <source>
        <dbReference type="ARBA" id="ARBA00022598"/>
    </source>
</evidence>
<dbReference type="CDD" id="cd00814">
    <property type="entry name" value="MetRS_core"/>
    <property type="match status" value="1"/>
</dbReference>
<evidence type="ECO:0000256" key="9">
    <source>
        <dbReference type="ARBA" id="ARBA00022741"/>
    </source>
</evidence>
<sequence>MATMTKRILITSALPYANGPIHLGHLVEYTQTDIWARYQRLRGHDCVYVCADDAHGTPIMLRAQSEGITPEALIARMHEEHLRDFTGFGIGFDLYHSTHSPENFEISQEIYRALRSADFINIREIEQAYDAVAGIFLPDRFIRGTCPRCQAPDQYGDSCEVCGATYSPTDLINPVSAVSGAVPERRQSEHYFFQLGDFTGFLKQWIHSGTLQEEVAHKLDEWFSIGLADWDISRDAPYFGIPIPDAPGKFFYVWLDALPGYMAATRHWCASHGRDFSDYWGPDASAEIYHFIGKDIIYFHGLFWPAMLKGSGHRLPTGIFAHGHLTVNGAKMSKSRGTSITAGQYLQNLNPEFLRYYIATRLNSHVEDIDLNLEDFLLKGNGDLVGKVVNLASRAAGFIHRFFAGQLAPSLGSDQAFYDNLLDSQEAIGEAYESREYGKAMRDIMALADQINAYVDQNAPWAMAKNPEQREALHRVATVTLNGFRILVTLLSPVIPELARKSLAFLQTELSWSGLSQPLLKHNIQPYTHLLQRMDKSQVDALIQSPTETPGTQGTVTKPEHDGKAAAKTAAAAPGTESGTISIEDFSKIDLRIARIVAAEAVEGADKLLHLTLDIGEEKTRSVFAGIKSAYDPASLVGRLTVMVANLAPRKMRFGLSEGMVMAASGPAGGPFLLSPDAGAEPGMRVK</sequence>
<evidence type="ECO:0000256" key="12">
    <source>
        <dbReference type="ARBA" id="ARBA00022884"/>
    </source>
</evidence>
<evidence type="ECO:0000256" key="6">
    <source>
        <dbReference type="ARBA" id="ARBA00022555"/>
    </source>
</evidence>
<comment type="cofactor">
    <cofactor evidence="16">
        <name>Zn(2+)</name>
        <dbReference type="ChEBI" id="CHEBI:29105"/>
    </cofactor>
    <text evidence="16">Binds 1 zinc ion per subunit.</text>
</comment>
<feature type="binding site" evidence="16">
    <location>
        <position position="146"/>
    </location>
    <ligand>
        <name>Zn(2+)</name>
        <dbReference type="ChEBI" id="CHEBI:29105"/>
    </ligand>
</feature>
<dbReference type="InterPro" id="IPR041872">
    <property type="entry name" value="Anticodon_Met"/>
</dbReference>
<dbReference type="PROSITE" id="PS00178">
    <property type="entry name" value="AA_TRNA_LIGASE_I"/>
    <property type="match status" value="1"/>
</dbReference>
<evidence type="ECO:0000256" key="11">
    <source>
        <dbReference type="ARBA" id="ARBA00022840"/>
    </source>
</evidence>
<evidence type="ECO:0000313" key="19">
    <source>
        <dbReference type="EMBL" id="TQN51542.1"/>
    </source>
</evidence>
<gene>
    <name evidence="19" type="primary">metG_2</name>
    <name evidence="16" type="synonym">metG</name>
    <name evidence="19" type="ORF">DLNHIDIE_01415</name>
</gene>
<dbReference type="Gene3D" id="3.40.50.620">
    <property type="entry name" value="HUPs"/>
    <property type="match status" value="1"/>
</dbReference>
<dbReference type="Gene3D" id="2.20.28.20">
    <property type="entry name" value="Methionyl-tRNA synthetase, Zn-domain"/>
    <property type="match status" value="1"/>
</dbReference>
<dbReference type="InterPro" id="IPR033911">
    <property type="entry name" value="MetRS_core"/>
</dbReference>
<reference evidence="19 20" key="1">
    <citation type="submission" date="2019-03" db="EMBL/GenBank/DDBJ databases">
        <title>New insights into Acidothiobacillus thiooxidans sulfur metabolism through coupled gene expression, solution geochemistry, microscopy and spectroscopy analyses.</title>
        <authorList>
            <person name="Camacho D."/>
            <person name="Frazao R."/>
            <person name="Fouillen A."/>
            <person name="Nanci A."/>
            <person name="Lang B.F."/>
            <person name="Apte S.C."/>
            <person name="Baron C."/>
            <person name="Warren L.A."/>
        </authorList>
    </citation>
    <scope>NUCLEOTIDE SEQUENCE [LARGE SCALE GENOMIC DNA]</scope>
    <source>
        <strain evidence="19 20">ATCC 19377</strain>
    </source>
</reference>
<dbReference type="Proteomes" id="UP000315403">
    <property type="component" value="Unassembled WGS sequence"/>
</dbReference>
<dbReference type="GO" id="GO:0005524">
    <property type="term" value="F:ATP binding"/>
    <property type="evidence" value="ECO:0007669"/>
    <property type="project" value="UniProtKB-UniRule"/>
</dbReference>
<feature type="region of interest" description="Disordered" evidence="17">
    <location>
        <begin position="545"/>
        <end position="576"/>
    </location>
</feature>
<dbReference type="InterPro" id="IPR014729">
    <property type="entry name" value="Rossmann-like_a/b/a_fold"/>
</dbReference>
<keyword evidence="5 16" id="KW-0963">Cytoplasm</keyword>
<comment type="caution">
    <text evidence="19">The sequence shown here is derived from an EMBL/GenBank/DDBJ whole genome shotgun (WGS) entry which is preliminary data.</text>
</comment>
<feature type="binding site" evidence="16">
    <location>
        <position position="162"/>
    </location>
    <ligand>
        <name>Zn(2+)</name>
        <dbReference type="ChEBI" id="CHEBI:29105"/>
    </ligand>
</feature>
<dbReference type="SUPFAM" id="SSF50249">
    <property type="entry name" value="Nucleic acid-binding proteins"/>
    <property type="match status" value="1"/>
</dbReference>
<feature type="binding site" evidence="16">
    <location>
        <position position="159"/>
    </location>
    <ligand>
        <name>Zn(2+)</name>
        <dbReference type="ChEBI" id="CHEBI:29105"/>
    </ligand>
</feature>
<accession>A0A543Q5E2</accession>
<dbReference type="GO" id="GO:0004825">
    <property type="term" value="F:methionine-tRNA ligase activity"/>
    <property type="evidence" value="ECO:0007669"/>
    <property type="project" value="UniProtKB-UniRule"/>
</dbReference>
<keyword evidence="6 16" id="KW-0820">tRNA-binding</keyword>
<dbReference type="PANTHER" id="PTHR45765">
    <property type="entry name" value="METHIONINE--TRNA LIGASE"/>
    <property type="match status" value="1"/>
</dbReference>
<feature type="domain" description="TRNA-binding" evidence="18">
    <location>
        <begin position="585"/>
        <end position="687"/>
    </location>
</feature>
<comment type="subunit">
    <text evidence="4 16">Homodimer.</text>
</comment>
<dbReference type="Gene3D" id="2.40.50.140">
    <property type="entry name" value="Nucleic acid-binding proteins"/>
    <property type="match status" value="1"/>
</dbReference>
<evidence type="ECO:0000256" key="2">
    <source>
        <dbReference type="ARBA" id="ARBA00004496"/>
    </source>
</evidence>
<dbReference type="EC" id="6.1.1.10" evidence="16"/>
<dbReference type="GO" id="GO:0000049">
    <property type="term" value="F:tRNA binding"/>
    <property type="evidence" value="ECO:0007669"/>
    <property type="project" value="UniProtKB-UniRule"/>
</dbReference>
<dbReference type="GO" id="GO:0006431">
    <property type="term" value="P:methionyl-tRNA aminoacylation"/>
    <property type="evidence" value="ECO:0007669"/>
    <property type="project" value="UniProtKB-UniRule"/>
</dbReference>
<keyword evidence="12 16" id="KW-0694">RNA-binding</keyword>
<evidence type="ECO:0000256" key="3">
    <source>
        <dbReference type="ARBA" id="ARBA00008258"/>
    </source>
</evidence>
<keyword evidence="9 16" id="KW-0547">Nucleotide-binding</keyword>
<dbReference type="GO" id="GO:0046872">
    <property type="term" value="F:metal ion binding"/>
    <property type="evidence" value="ECO:0007669"/>
    <property type="project" value="UniProtKB-KW"/>
</dbReference>
<feature type="compositionally biased region" description="Polar residues" evidence="17">
    <location>
        <begin position="545"/>
        <end position="556"/>
    </location>
</feature>
<name>A0A543Q5E2_ACITH</name>
<dbReference type="FunFam" id="2.20.28.20:FF:000001">
    <property type="entry name" value="Methionine--tRNA ligase"/>
    <property type="match status" value="1"/>
</dbReference>
<proteinExistence type="inferred from homology"/>
<dbReference type="InterPro" id="IPR009080">
    <property type="entry name" value="tRNAsynth_Ia_anticodon-bd"/>
</dbReference>
<evidence type="ECO:0000256" key="15">
    <source>
        <dbReference type="ARBA" id="ARBA00047364"/>
    </source>
</evidence>
<evidence type="ECO:0000313" key="20">
    <source>
        <dbReference type="Proteomes" id="UP000315403"/>
    </source>
</evidence>
<comment type="function">
    <text evidence="1 16">Is required not only for elongation of protein synthesis but also for the initiation of all mRNA translation through initiator tRNA(fMet) aminoacylation.</text>
</comment>
<keyword evidence="13 16" id="KW-0648">Protein biosynthesis</keyword>
<keyword evidence="11 16" id="KW-0067">ATP-binding</keyword>
<keyword evidence="8 16" id="KW-0479">Metal-binding</keyword>
<dbReference type="NCBIfam" id="NF001100">
    <property type="entry name" value="PRK00133.1"/>
    <property type="match status" value="1"/>
</dbReference>
<dbReference type="InterPro" id="IPR015413">
    <property type="entry name" value="Methionyl/Leucyl_tRNA_Synth"/>
</dbReference>
<evidence type="ECO:0000256" key="8">
    <source>
        <dbReference type="ARBA" id="ARBA00022723"/>
    </source>
</evidence>
<keyword evidence="7 16" id="KW-0436">Ligase</keyword>
<evidence type="ECO:0000259" key="18">
    <source>
        <dbReference type="PROSITE" id="PS50886"/>
    </source>
</evidence>
<dbReference type="InterPro" id="IPR004495">
    <property type="entry name" value="Met-tRNA-synth_bsu_C"/>
</dbReference>
<feature type="short sequence motif" description="'HIGH' region" evidence="16">
    <location>
        <begin position="15"/>
        <end position="25"/>
    </location>
</feature>
<organism evidence="19 20">
    <name type="scientific">Acidithiobacillus thiooxidans ATCC 19377</name>
    <dbReference type="NCBI Taxonomy" id="637390"/>
    <lineage>
        <taxon>Bacteria</taxon>
        <taxon>Pseudomonadati</taxon>
        <taxon>Pseudomonadota</taxon>
        <taxon>Acidithiobacillia</taxon>
        <taxon>Acidithiobacillales</taxon>
        <taxon>Acidithiobacillaceae</taxon>
        <taxon>Acidithiobacillus</taxon>
    </lineage>
</organism>
<dbReference type="FunFam" id="1.10.730.10:FF:000005">
    <property type="entry name" value="Methionine--tRNA ligase"/>
    <property type="match status" value="1"/>
</dbReference>
<dbReference type="SUPFAM" id="SSF52374">
    <property type="entry name" value="Nucleotidylyl transferase"/>
    <property type="match status" value="1"/>
</dbReference>
<dbReference type="SUPFAM" id="SSF57770">
    <property type="entry name" value="Methionyl-tRNA synthetase (MetRS), Zn-domain"/>
    <property type="match status" value="1"/>
</dbReference>
<evidence type="ECO:0000256" key="10">
    <source>
        <dbReference type="ARBA" id="ARBA00022833"/>
    </source>
</evidence>
<evidence type="ECO:0000256" key="13">
    <source>
        <dbReference type="ARBA" id="ARBA00022917"/>
    </source>
</evidence>
<dbReference type="SUPFAM" id="SSF47323">
    <property type="entry name" value="Anticodon-binding domain of a subclass of class I aminoacyl-tRNA synthetases"/>
    <property type="match status" value="1"/>
</dbReference>
<dbReference type="InterPro" id="IPR014758">
    <property type="entry name" value="Met-tRNA_synth"/>
</dbReference>
<dbReference type="Pfam" id="PF01588">
    <property type="entry name" value="tRNA_bind"/>
    <property type="match status" value="1"/>
</dbReference>
<evidence type="ECO:0000256" key="14">
    <source>
        <dbReference type="ARBA" id="ARBA00023146"/>
    </source>
</evidence>
<dbReference type="InterPro" id="IPR002547">
    <property type="entry name" value="tRNA-bd_dom"/>
</dbReference>
<dbReference type="CDD" id="cd02800">
    <property type="entry name" value="tRNA_bind_EcMetRS_like"/>
    <property type="match status" value="1"/>
</dbReference>
<dbReference type="InterPro" id="IPR023458">
    <property type="entry name" value="Met-tRNA_ligase_1"/>
</dbReference>
<dbReference type="Gene3D" id="1.10.730.10">
    <property type="entry name" value="Isoleucyl-tRNA Synthetase, Domain 1"/>
    <property type="match status" value="1"/>
</dbReference>
<dbReference type="GO" id="GO:0005829">
    <property type="term" value="C:cytosol"/>
    <property type="evidence" value="ECO:0007669"/>
    <property type="project" value="TreeGrafter"/>
</dbReference>
<dbReference type="PRINTS" id="PR01041">
    <property type="entry name" value="TRNASYNTHMET"/>
</dbReference>